<evidence type="ECO:0000313" key="6">
    <source>
        <dbReference type="Proteomes" id="UP000435802"/>
    </source>
</evidence>
<feature type="compositionally biased region" description="Polar residues" evidence="3">
    <location>
        <begin position="15"/>
        <end position="32"/>
    </location>
</feature>
<dbReference type="Gene3D" id="1.10.530.10">
    <property type="match status" value="1"/>
</dbReference>
<reference evidence="5 6" key="1">
    <citation type="submission" date="2019-12" db="EMBL/GenBank/DDBJ databases">
        <title>Shinella kummerowiae sp. nov., a symbiotic bacterium isolated from root nodules of the herbal legume Kummerowia stipulacea.</title>
        <authorList>
            <person name="Gao J."/>
        </authorList>
    </citation>
    <scope>NUCLEOTIDE SEQUENCE [LARGE SCALE GENOMIC DNA]</scope>
    <source>
        <strain evidence="5 6">CCBAU 25048</strain>
    </source>
</reference>
<comment type="similarity">
    <text evidence="1">Belongs to the transglycosylase Slt family.</text>
</comment>
<feature type="region of interest" description="Disordered" evidence="3">
    <location>
        <begin position="1"/>
        <end position="34"/>
    </location>
</feature>
<dbReference type="Proteomes" id="UP000435802">
    <property type="component" value="Unassembled WGS sequence"/>
</dbReference>
<dbReference type="EMBL" id="WUMK01000001">
    <property type="protein sequence ID" value="MXN43938.1"/>
    <property type="molecule type" value="Genomic_DNA"/>
</dbReference>
<evidence type="ECO:0000256" key="3">
    <source>
        <dbReference type="SAM" id="MobiDB-lite"/>
    </source>
</evidence>
<feature type="domain" description="Transglycosylase SLT" evidence="4">
    <location>
        <begin position="230"/>
        <end position="324"/>
    </location>
</feature>
<evidence type="ECO:0000313" key="5">
    <source>
        <dbReference type="EMBL" id="MXN43938.1"/>
    </source>
</evidence>
<evidence type="ECO:0000256" key="2">
    <source>
        <dbReference type="ARBA" id="ARBA00009387"/>
    </source>
</evidence>
<evidence type="ECO:0000259" key="4">
    <source>
        <dbReference type="Pfam" id="PF01464"/>
    </source>
</evidence>
<sequence>MTGHGHGRLICKTPGRSSAQHPGKARTTTMADTSAPRPARFAALACAGLLATLAGCASVADDATTAKAVKPTTATTDIAAADGTTTEVAYAAMPAAKPGTENTPEALPTPIVVAGEIAGAAVPVSALAEAKPVTGAAAATAALAGNTVETASAAAGMQQGYDTVIGVSVMEPGFDSGEPEGLEQLVATRKIVPMAKPALISNAVLTTETRLMVPQAEQPFKKSGTPIDALITKYAALYGIPESLLHRVVKRESTYNPRAYNRGHYGLMQIKYATAKSMGFDGPAEGLFDAETNIKYAGKYLRGAWMVADDKNDGAVRLYAAGYYYHAKRKGLLDETGLR</sequence>
<evidence type="ECO:0000256" key="1">
    <source>
        <dbReference type="ARBA" id="ARBA00007734"/>
    </source>
</evidence>
<organism evidence="5 6">
    <name type="scientific">Shinella kummerowiae</name>
    <dbReference type="NCBI Taxonomy" id="417745"/>
    <lineage>
        <taxon>Bacteria</taxon>
        <taxon>Pseudomonadati</taxon>
        <taxon>Pseudomonadota</taxon>
        <taxon>Alphaproteobacteria</taxon>
        <taxon>Hyphomicrobiales</taxon>
        <taxon>Rhizobiaceae</taxon>
        <taxon>Shinella</taxon>
    </lineage>
</organism>
<dbReference type="CDD" id="cd00254">
    <property type="entry name" value="LT-like"/>
    <property type="match status" value="1"/>
</dbReference>
<comment type="similarity">
    <text evidence="2">Belongs to the virb1 family.</text>
</comment>
<keyword evidence="6" id="KW-1185">Reference proteome</keyword>
<dbReference type="PANTHER" id="PTHR37423:SF2">
    <property type="entry name" value="MEMBRANE-BOUND LYTIC MUREIN TRANSGLYCOSYLASE C"/>
    <property type="match status" value="1"/>
</dbReference>
<dbReference type="AlphaFoldDB" id="A0A6N8S8R4"/>
<dbReference type="InterPro" id="IPR023346">
    <property type="entry name" value="Lysozyme-like_dom_sf"/>
</dbReference>
<gene>
    <name evidence="5" type="ORF">GR138_01985</name>
</gene>
<proteinExistence type="inferred from homology"/>
<dbReference type="InterPro" id="IPR008258">
    <property type="entry name" value="Transglycosylase_SLT_dom_1"/>
</dbReference>
<accession>A0A6N8S8R4</accession>
<name>A0A6N8S8R4_9HYPH</name>
<dbReference type="Pfam" id="PF01464">
    <property type="entry name" value="SLT"/>
    <property type="match status" value="1"/>
</dbReference>
<protein>
    <submittedName>
        <fullName evidence="5">Transglycosylase SLT domain-containing protein</fullName>
    </submittedName>
</protein>
<dbReference type="PANTHER" id="PTHR37423">
    <property type="entry name" value="SOLUBLE LYTIC MUREIN TRANSGLYCOSYLASE-RELATED"/>
    <property type="match status" value="1"/>
</dbReference>
<dbReference type="SUPFAM" id="SSF53955">
    <property type="entry name" value="Lysozyme-like"/>
    <property type="match status" value="1"/>
</dbReference>
<comment type="caution">
    <text evidence="5">The sequence shown here is derived from an EMBL/GenBank/DDBJ whole genome shotgun (WGS) entry which is preliminary data.</text>
</comment>